<reference evidence="2 3" key="1">
    <citation type="journal article" date="2015" name="Stand. Genomic Sci.">
        <title>Genomic Encyclopedia of Bacterial and Archaeal Type Strains, Phase III: the genomes of soil and plant-associated and newly described type strains.</title>
        <authorList>
            <person name="Whitman W.B."/>
            <person name="Woyke T."/>
            <person name="Klenk H.P."/>
            <person name="Zhou Y."/>
            <person name="Lilburn T.G."/>
            <person name="Beck B.J."/>
            <person name="De Vos P."/>
            <person name="Vandamme P."/>
            <person name="Eisen J.A."/>
            <person name="Garrity G."/>
            <person name="Hugenholtz P."/>
            <person name="Kyrpides N.C."/>
        </authorList>
    </citation>
    <scope>NUCLEOTIDE SEQUENCE [LARGE SCALE GENOMIC DNA]</scope>
    <source>
        <strain evidence="2 3">A3</strain>
    </source>
</reference>
<evidence type="ECO:0000313" key="3">
    <source>
        <dbReference type="Proteomes" id="UP000294862"/>
    </source>
</evidence>
<dbReference type="EMBL" id="SLWQ01000008">
    <property type="protein sequence ID" value="TCO38231.1"/>
    <property type="molecule type" value="Genomic_DNA"/>
</dbReference>
<dbReference type="InterPro" id="IPR039421">
    <property type="entry name" value="Type_1_exporter"/>
</dbReference>
<dbReference type="PANTHER" id="PTHR24222:SF76">
    <property type="entry name" value="MYCOBACTIN IMPORT ATP-BINDING_PERMEASE PROTEIN IRTB"/>
    <property type="match status" value="1"/>
</dbReference>
<dbReference type="SUPFAM" id="SSF52540">
    <property type="entry name" value="P-loop containing nucleoside triphosphate hydrolases"/>
    <property type="match status" value="1"/>
</dbReference>
<keyword evidence="3" id="KW-1185">Reference proteome</keyword>
<dbReference type="AlphaFoldDB" id="A0A4R2I2D1"/>
<name>A0A4R2I2D1_9GAMM</name>
<evidence type="ECO:0000313" key="2">
    <source>
        <dbReference type="EMBL" id="TCO38231.1"/>
    </source>
</evidence>
<dbReference type="PANTHER" id="PTHR24222">
    <property type="entry name" value="ABC TRANSPORTER B FAMILY"/>
    <property type="match status" value="1"/>
</dbReference>
<dbReference type="GO" id="GO:0016887">
    <property type="term" value="F:ATP hydrolysis activity"/>
    <property type="evidence" value="ECO:0007669"/>
    <property type="project" value="InterPro"/>
</dbReference>
<feature type="domain" description="ABC transporter" evidence="1">
    <location>
        <begin position="2"/>
        <end position="87"/>
    </location>
</feature>
<dbReference type="InterPro" id="IPR003439">
    <property type="entry name" value="ABC_transporter-like_ATP-bd"/>
</dbReference>
<dbReference type="Gene3D" id="3.40.50.300">
    <property type="entry name" value="P-loop containing nucleotide triphosphate hydrolases"/>
    <property type="match status" value="1"/>
</dbReference>
<evidence type="ECO:0000259" key="1">
    <source>
        <dbReference type="Pfam" id="PF00005"/>
    </source>
</evidence>
<sequence length="175" mass="18935">MFQDPGLFYRSIADNLRIGDPDATQEQIEAAARAAEAHDFIVVKPEGYATLVAERGRSLSGGERQRLSIARAMLKGAPILILDEATSALDNATEARIQRALGTLTRNRTTFVIAHRLSTVRNADIILVLKDGELAEHGRYDELVALGGLFAELDGQGQFVADADDAPIFAEDEGD</sequence>
<accession>A0A4R2I2D1</accession>
<dbReference type="GO" id="GO:0005886">
    <property type="term" value="C:plasma membrane"/>
    <property type="evidence" value="ECO:0007669"/>
    <property type="project" value="TreeGrafter"/>
</dbReference>
<gene>
    <name evidence="2" type="ORF">EV148_10867</name>
</gene>
<proteinExistence type="predicted"/>
<dbReference type="GO" id="GO:0005524">
    <property type="term" value="F:ATP binding"/>
    <property type="evidence" value="ECO:0007669"/>
    <property type="project" value="InterPro"/>
</dbReference>
<dbReference type="InterPro" id="IPR027417">
    <property type="entry name" value="P-loop_NTPase"/>
</dbReference>
<organism evidence="2 3">
    <name type="scientific">Dokdonella fugitiva</name>
    <dbReference type="NCBI Taxonomy" id="328517"/>
    <lineage>
        <taxon>Bacteria</taxon>
        <taxon>Pseudomonadati</taxon>
        <taxon>Pseudomonadota</taxon>
        <taxon>Gammaproteobacteria</taxon>
        <taxon>Lysobacterales</taxon>
        <taxon>Rhodanobacteraceae</taxon>
        <taxon>Dokdonella</taxon>
    </lineage>
</organism>
<dbReference type="GO" id="GO:0042626">
    <property type="term" value="F:ATPase-coupled transmembrane transporter activity"/>
    <property type="evidence" value="ECO:0007669"/>
    <property type="project" value="TreeGrafter"/>
</dbReference>
<dbReference type="Proteomes" id="UP000294862">
    <property type="component" value="Unassembled WGS sequence"/>
</dbReference>
<protein>
    <submittedName>
        <fullName evidence="2">ABC transporter family protein</fullName>
    </submittedName>
</protein>
<comment type="caution">
    <text evidence="2">The sequence shown here is derived from an EMBL/GenBank/DDBJ whole genome shotgun (WGS) entry which is preliminary data.</text>
</comment>
<dbReference type="Pfam" id="PF00005">
    <property type="entry name" value="ABC_tran"/>
    <property type="match status" value="1"/>
</dbReference>